<accession>A0AAU7SJM4</accession>
<evidence type="ECO:0000313" key="3">
    <source>
        <dbReference type="EMBL" id="XBU02602.1"/>
    </source>
</evidence>
<dbReference type="PANTHER" id="PTHR43698">
    <property type="entry name" value="RIBD C-TERMINAL DOMAIN CONTAINING PROTEIN"/>
    <property type="match status" value="1"/>
</dbReference>
<dbReference type="InterPro" id="IPR047263">
    <property type="entry name" value="HNL-like_cupin"/>
</dbReference>
<dbReference type="InterPro" id="IPR013096">
    <property type="entry name" value="Cupin_2"/>
</dbReference>
<name>A0AAU7SJM4_9HYPH</name>
<dbReference type="InterPro" id="IPR011051">
    <property type="entry name" value="RmlC_Cupin_sf"/>
</dbReference>
<organism evidence="3">
    <name type="scientific">Rhizobium sp. ZPR4</name>
    <dbReference type="NCBI Taxonomy" id="3158966"/>
    <lineage>
        <taxon>Bacteria</taxon>
        <taxon>Pseudomonadati</taxon>
        <taxon>Pseudomonadota</taxon>
        <taxon>Alphaproteobacteria</taxon>
        <taxon>Hyphomicrobiales</taxon>
        <taxon>Rhizobiaceae</taxon>
        <taxon>Rhizobium/Agrobacterium group</taxon>
        <taxon>Rhizobium</taxon>
    </lineage>
</organism>
<dbReference type="CDD" id="cd02233">
    <property type="entry name" value="cupin_HNL-like"/>
    <property type="match status" value="1"/>
</dbReference>
<feature type="signal peptide" evidence="1">
    <location>
        <begin position="1"/>
        <end position="23"/>
    </location>
</feature>
<gene>
    <name evidence="3" type="ORF">ABOK31_26915</name>
</gene>
<dbReference type="SUPFAM" id="SSF51182">
    <property type="entry name" value="RmlC-like cupins"/>
    <property type="match status" value="1"/>
</dbReference>
<feature type="chain" id="PRO_5043605218" evidence="1">
    <location>
        <begin position="24"/>
        <end position="154"/>
    </location>
</feature>
<dbReference type="EMBL" id="CP157968">
    <property type="protein sequence ID" value="XBU02602.1"/>
    <property type="molecule type" value="Genomic_DNA"/>
</dbReference>
<dbReference type="AlphaFoldDB" id="A0AAU7SJM4"/>
<evidence type="ECO:0000259" key="2">
    <source>
        <dbReference type="Pfam" id="PF07883"/>
    </source>
</evidence>
<dbReference type="PANTHER" id="PTHR43698:SF1">
    <property type="entry name" value="BLL4564 PROTEIN"/>
    <property type="match status" value="1"/>
</dbReference>
<feature type="domain" description="Cupin type-2" evidence="2">
    <location>
        <begin position="64"/>
        <end position="132"/>
    </location>
</feature>
<keyword evidence="1" id="KW-0732">Signal</keyword>
<protein>
    <submittedName>
        <fullName evidence="3">Cupin domain-containing protein</fullName>
    </submittedName>
</protein>
<reference evidence="3" key="1">
    <citation type="submission" date="2024-06" db="EMBL/GenBank/DDBJ databases">
        <authorList>
            <person name="Li T."/>
            <person name="Gao R."/>
        </authorList>
    </citation>
    <scope>NUCLEOTIDE SEQUENCE</scope>
    <source>
        <strain evidence="3">ZPR4</strain>
    </source>
</reference>
<dbReference type="InterPro" id="IPR014710">
    <property type="entry name" value="RmlC-like_jellyroll"/>
</dbReference>
<proteinExistence type="predicted"/>
<dbReference type="Gene3D" id="2.60.120.10">
    <property type="entry name" value="Jelly Rolls"/>
    <property type="match status" value="1"/>
</dbReference>
<sequence>MKRTLPTACFILAALLPCGQAQSMELSPAGSRPAVKGPTETFSGSVTVSPLFVANDSLPAVGGEVTFEPGARSAWHTHPGGQTLIVTSGAGWIQEEGGEKRVIKPGDVIWTPPGVKHWHGATATTEMRHIAITGLRDGRNVEWLEKVPDEDYLN</sequence>
<dbReference type="RefSeq" id="WP_350019289.1">
    <property type="nucleotide sequence ID" value="NZ_CP157968.1"/>
</dbReference>
<evidence type="ECO:0000256" key="1">
    <source>
        <dbReference type="SAM" id="SignalP"/>
    </source>
</evidence>
<dbReference type="Pfam" id="PF07883">
    <property type="entry name" value="Cupin_2"/>
    <property type="match status" value="1"/>
</dbReference>